<sequence length="209" mass="22945">MADRGPAASVLLYWLPLGAGGRSVRFNGRMFEAVVARNEHRAVRDLYHSALEVHLGDDRFVVEMTPAWSTPAADRGVVLEGPVGTRWLGRFAAFRYEIRRWHMGVIPDIADAVGGPRQVSRNPVRARRLLELVPAVPAVTWGRDELRTGDMWNSNSLTAWLLARSDHHTDDLGPPASGRAPGWHAGLIVAAREQHLRETTGPGATTVPA</sequence>
<reference evidence="2" key="1">
    <citation type="journal article" date="2019" name="Int. J. Syst. Evol. Microbiol.">
        <title>The Global Catalogue of Microorganisms (GCM) 10K type strain sequencing project: providing services to taxonomists for standard genome sequencing and annotation.</title>
        <authorList>
            <consortium name="The Broad Institute Genomics Platform"/>
            <consortium name="The Broad Institute Genome Sequencing Center for Infectious Disease"/>
            <person name="Wu L."/>
            <person name="Ma J."/>
        </authorList>
    </citation>
    <scope>NUCLEOTIDE SEQUENCE [LARGE SCALE GENOMIC DNA]</scope>
    <source>
        <strain evidence="2">CGMCC 4.7152</strain>
    </source>
</reference>
<keyword evidence="2" id="KW-1185">Reference proteome</keyword>
<comment type="caution">
    <text evidence="1">The sequence shown here is derived from an EMBL/GenBank/DDBJ whole genome shotgun (WGS) entry which is preliminary data.</text>
</comment>
<gene>
    <name evidence="1" type="ORF">ACFPIJ_04640</name>
</gene>
<name>A0ABV9VNV5_9ACTN</name>
<dbReference type="Proteomes" id="UP001595912">
    <property type="component" value="Unassembled WGS sequence"/>
</dbReference>
<dbReference type="EMBL" id="JBHSIU010000007">
    <property type="protein sequence ID" value="MFC4997110.1"/>
    <property type="molecule type" value="Genomic_DNA"/>
</dbReference>
<dbReference type="RefSeq" id="WP_380113345.1">
    <property type="nucleotide sequence ID" value="NZ_JBHSIU010000007.1"/>
</dbReference>
<protein>
    <submittedName>
        <fullName evidence="1">Uncharacterized protein</fullName>
    </submittedName>
</protein>
<evidence type="ECO:0000313" key="2">
    <source>
        <dbReference type="Proteomes" id="UP001595912"/>
    </source>
</evidence>
<evidence type="ECO:0000313" key="1">
    <source>
        <dbReference type="EMBL" id="MFC4997110.1"/>
    </source>
</evidence>
<organism evidence="1 2">
    <name type="scientific">Dactylosporangium cerinum</name>
    <dbReference type="NCBI Taxonomy" id="1434730"/>
    <lineage>
        <taxon>Bacteria</taxon>
        <taxon>Bacillati</taxon>
        <taxon>Actinomycetota</taxon>
        <taxon>Actinomycetes</taxon>
        <taxon>Micromonosporales</taxon>
        <taxon>Micromonosporaceae</taxon>
        <taxon>Dactylosporangium</taxon>
    </lineage>
</organism>
<accession>A0ABV9VNV5</accession>
<proteinExistence type="predicted"/>